<evidence type="ECO:0000313" key="12">
    <source>
        <dbReference type="Proteomes" id="UP000252415"/>
    </source>
</evidence>
<evidence type="ECO:0000313" key="11">
    <source>
        <dbReference type="EMBL" id="RCW48399.1"/>
    </source>
</evidence>
<dbReference type="PROSITE" id="PS50110">
    <property type="entry name" value="RESPONSE_REGULATORY"/>
    <property type="match status" value="1"/>
</dbReference>
<dbReference type="AlphaFoldDB" id="A0A368W1P2"/>
<comment type="subcellular location">
    <subcellularLocation>
        <location evidence="1">Cytoplasm</location>
    </subcellularLocation>
</comment>
<evidence type="ECO:0000256" key="4">
    <source>
        <dbReference type="ARBA" id="ARBA00023012"/>
    </source>
</evidence>
<dbReference type="SUPFAM" id="SSF46689">
    <property type="entry name" value="Homeodomain-like"/>
    <property type="match status" value="2"/>
</dbReference>
<evidence type="ECO:0000256" key="1">
    <source>
        <dbReference type="ARBA" id="ARBA00004496"/>
    </source>
</evidence>
<dbReference type="Gene3D" id="3.40.50.2300">
    <property type="match status" value="1"/>
</dbReference>
<evidence type="ECO:0000256" key="6">
    <source>
        <dbReference type="ARBA" id="ARBA00023125"/>
    </source>
</evidence>
<dbReference type="Pfam" id="PF17853">
    <property type="entry name" value="GGDEF_2"/>
    <property type="match status" value="1"/>
</dbReference>
<keyword evidence="6" id="KW-0238">DNA-binding</keyword>
<proteinExistence type="predicted"/>
<dbReference type="InterPro" id="IPR041522">
    <property type="entry name" value="CdaR_GGDEF"/>
</dbReference>
<dbReference type="GO" id="GO:0003700">
    <property type="term" value="F:DNA-binding transcription factor activity"/>
    <property type="evidence" value="ECO:0007669"/>
    <property type="project" value="InterPro"/>
</dbReference>
<evidence type="ECO:0000256" key="7">
    <source>
        <dbReference type="ARBA" id="ARBA00023163"/>
    </source>
</evidence>
<dbReference type="InterPro" id="IPR009057">
    <property type="entry name" value="Homeodomain-like_sf"/>
</dbReference>
<protein>
    <submittedName>
        <fullName evidence="11">Two-component system response regulator YesN</fullName>
    </submittedName>
</protein>
<dbReference type="EMBL" id="QPJD01000006">
    <property type="protein sequence ID" value="RCW48399.1"/>
    <property type="molecule type" value="Genomic_DNA"/>
</dbReference>
<evidence type="ECO:0000256" key="5">
    <source>
        <dbReference type="ARBA" id="ARBA00023015"/>
    </source>
</evidence>
<dbReference type="SMART" id="SM00448">
    <property type="entry name" value="REC"/>
    <property type="match status" value="1"/>
</dbReference>
<evidence type="ECO:0000259" key="10">
    <source>
        <dbReference type="PROSITE" id="PS50110"/>
    </source>
</evidence>
<dbReference type="PROSITE" id="PS01124">
    <property type="entry name" value="HTH_ARAC_FAMILY_2"/>
    <property type="match status" value="1"/>
</dbReference>
<dbReference type="SUPFAM" id="SSF52172">
    <property type="entry name" value="CheY-like"/>
    <property type="match status" value="1"/>
</dbReference>
<keyword evidence="12" id="KW-1185">Reference proteome</keyword>
<dbReference type="OrthoDB" id="9794370at2"/>
<name>A0A368W1P2_9BACL</name>
<accession>A0A368W1P2</accession>
<dbReference type="SMART" id="SM00342">
    <property type="entry name" value="HTH_ARAC"/>
    <property type="match status" value="1"/>
</dbReference>
<keyword evidence="4" id="KW-0902">Two-component regulatory system</keyword>
<dbReference type="RefSeq" id="WP_114380018.1">
    <property type="nucleotide sequence ID" value="NZ_QPJD01000006.1"/>
</dbReference>
<dbReference type="PANTHER" id="PTHR42713:SF3">
    <property type="entry name" value="TRANSCRIPTIONAL REGULATORY PROTEIN HPTR"/>
    <property type="match status" value="1"/>
</dbReference>
<dbReference type="Pfam" id="PF12833">
    <property type="entry name" value="HTH_18"/>
    <property type="match status" value="1"/>
</dbReference>
<evidence type="ECO:0000256" key="3">
    <source>
        <dbReference type="ARBA" id="ARBA00022553"/>
    </source>
</evidence>
<dbReference type="Pfam" id="PF00072">
    <property type="entry name" value="Response_reg"/>
    <property type="match status" value="1"/>
</dbReference>
<dbReference type="PANTHER" id="PTHR42713">
    <property type="entry name" value="HISTIDINE KINASE-RELATED"/>
    <property type="match status" value="1"/>
</dbReference>
<feature type="modified residue" description="4-aspartylphosphate" evidence="8">
    <location>
        <position position="56"/>
    </location>
</feature>
<dbReference type="GO" id="GO:0000160">
    <property type="term" value="P:phosphorelay signal transduction system"/>
    <property type="evidence" value="ECO:0007669"/>
    <property type="project" value="UniProtKB-KW"/>
</dbReference>
<comment type="caution">
    <text evidence="11">The sequence shown here is derived from an EMBL/GenBank/DDBJ whole genome shotgun (WGS) entry which is preliminary data.</text>
</comment>
<feature type="domain" description="HTH araC/xylS-type" evidence="9">
    <location>
        <begin position="426"/>
        <end position="525"/>
    </location>
</feature>
<reference evidence="11 12" key="1">
    <citation type="submission" date="2018-07" db="EMBL/GenBank/DDBJ databases">
        <title>Genomic Encyclopedia of Type Strains, Phase III (KMG-III): the genomes of soil and plant-associated and newly described type strains.</title>
        <authorList>
            <person name="Whitman W."/>
        </authorList>
    </citation>
    <scope>NUCLEOTIDE SEQUENCE [LARGE SCALE GENOMIC DNA]</scope>
    <source>
        <strain evidence="11 12">CECT 7506</strain>
    </source>
</reference>
<dbReference type="InterPro" id="IPR011006">
    <property type="entry name" value="CheY-like_superfamily"/>
</dbReference>
<dbReference type="InterPro" id="IPR018060">
    <property type="entry name" value="HTH_AraC"/>
</dbReference>
<keyword evidence="7" id="KW-0804">Transcription</keyword>
<dbReference type="GO" id="GO:0005737">
    <property type="term" value="C:cytoplasm"/>
    <property type="evidence" value="ECO:0007669"/>
    <property type="project" value="UniProtKB-SubCell"/>
</dbReference>
<dbReference type="InterPro" id="IPR051552">
    <property type="entry name" value="HptR"/>
</dbReference>
<evidence type="ECO:0000259" key="9">
    <source>
        <dbReference type="PROSITE" id="PS01124"/>
    </source>
</evidence>
<gene>
    <name evidence="11" type="ORF">DFP97_10699</name>
</gene>
<evidence type="ECO:0000256" key="2">
    <source>
        <dbReference type="ARBA" id="ARBA00022490"/>
    </source>
</evidence>
<keyword evidence="2" id="KW-0963">Cytoplasm</keyword>
<feature type="domain" description="Response regulatory" evidence="10">
    <location>
        <begin position="4"/>
        <end position="121"/>
    </location>
</feature>
<dbReference type="CDD" id="cd17536">
    <property type="entry name" value="REC_YesN-like"/>
    <property type="match status" value="1"/>
</dbReference>
<organism evidence="11 12">
    <name type="scientific">Paenibacillus prosopidis</name>
    <dbReference type="NCBI Taxonomy" id="630520"/>
    <lineage>
        <taxon>Bacteria</taxon>
        <taxon>Bacillati</taxon>
        <taxon>Bacillota</taxon>
        <taxon>Bacilli</taxon>
        <taxon>Bacillales</taxon>
        <taxon>Paenibacillaceae</taxon>
        <taxon>Paenibacillus</taxon>
    </lineage>
</organism>
<sequence length="541" mass="61368">MVKKIFFVDDEIVIRENIRACIDWEKEGFNYCGDAPDGEFALPLIEEHKPDILITDIKMPFMNGLELSAIVRKRLPNTKIVLLSGHDEFEYARQALRIGVEDYCLKPLGSADIIRLLREVAVKIDRETEQKMKIEQLNRSLTEKEHASGEQLIAQLCGGFIASAEAIELASTLGLSLLARQYAVILTDIRSGVEGNPDEHSLISRIESDISALFEEHAEYLTCKRSRTETVWVLKSDHSTRLQKLCEMLTEAIKQIEASSGSGISIGIGGIQDRLQGVHTSFLEAEEDKHWRRLTEQHRSALFEMSNSFERDLYLDRDGFTEFLAIGSPRQAEAYIRQFAAGLAAIDWSTSLFGYYILNDLTFEVIRKARKLYRAAASTEESIETLKRMIRSVKSLDEVCEYLARLAELFWKWRADSAGKYGELIAQAKAFMQANYGKEGLSLQDAADHVNVSASHLSKVFSQETGQTFIDFLMMTRIRKAMELMQSTNAKSYEIANEVGYNDPHYFSNLFKRVTGMTIREFRKHGWQQDSPFGEGGTKDA</sequence>
<dbReference type="GO" id="GO:0043565">
    <property type="term" value="F:sequence-specific DNA binding"/>
    <property type="evidence" value="ECO:0007669"/>
    <property type="project" value="InterPro"/>
</dbReference>
<dbReference type="InterPro" id="IPR001789">
    <property type="entry name" value="Sig_transdc_resp-reg_receiver"/>
</dbReference>
<dbReference type="Proteomes" id="UP000252415">
    <property type="component" value="Unassembled WGS sequence"/>
</dbReference>
<evidence type="ECO:0000256" key="8">
    <source>
        <dbReference type="PROSITE-ProRule" id="PRU00169"/>
    </source>
</evidence>
<keyword evidence="3 8" id="KW-0597">Phosphoprotein</keyword>
<keyword evidence="5" id="KW-0805">Transcription regulation</keyword>
<dbReference type="Gene3D" id="1.10.10.60">
    <property type="entry name" value="Homeodomain-like"/>
    <property type="match status" value="2"/>
</dbReference>